<evidence type="ECO:0000313" key="1">
    <source>
        <dbReference type="EMBL" id="OCK88135.1"/>
    </source>
</evidence>
<gene>
    <name evidence="1" type="ORF">K441DRAFT_590468</name>
</gene>
<dbReference type="Proteomes" id="UP000250078">
    <property type="component" value="Unassembled WGS sequence"/>
</dbReference>
<keyword evidence="1" id="KW-0560">Oxidoreductase</keyword>
<keyword evidence="1" id="KW-0503">Monooxygenase</keyword>
<protein>
    <submittedName>
        <fullName evidence="1">P450 monooxygenase</fullName>
    </submittedName>
</protein>
<organism evidence="1 2">
    <name type="scientific">Cenococcum geophilum 1.58</name>
    <dbReference type="NCBI Taxonomy" id="794803"/>
    <lineage>
        <taxon>Eukaryota</taxon>
        <taxon>Fungi</taxon>
        <taxon>Dikarya</taxon>
        <taxon>Ascomycota</taxon>
        <taxon>Pezizomycotina</taxon>
        <taxon>Dothideomycetes</taxon>
        <taxon>Pleosporomycetidae</taxon>
        <taxon>Gloniales</taxon>
        <taxon>Gloniaceae</taxon>
        <taxon>Cenococcum</taxon>
    </lineage>
</organism>
<feature type="non-terminal residue" evidence="1">
    <location>
        <position position="1"/>
    </location>
</feature>
<evidence type="ECO:0000313" key="2">
    <source>
        <dbReference type="Proteomes" id="UP000250078"/>
    </source>
</evidence>
<sequence length="489" mass="56028">ISSYAIFNAVYNAYFHPLSHIPGPKLAAASRIPYVRYSLNGRLVCWIKQMHDQYGDVVRLSPTEVSFISGDRTWPEVYGFRTGKHRTLPYLKDRSWFAIPLNGAYSIIAADESSHSRMRRNLSHAFSDKALKEQEALIQGYVDLLVHRLHEQIEEAPKGPVDIVKWYNYTTFDIIADLAFGESLHCLRDQDYHPWVLLVFQTVKATSISATIRKYPILENMSKSLVPKDAIAKRREFFQLSTSKVTQRLEKETARPDFMTYIMRNQDSHEKRMTRAEIDSNANLFLIAGSETTATVLSGTTYLLLKNPEAMKKLVQEIRGRFKSASEITIDEVNKLEYLIAVLSEGLRYYPPVPTGFPRVVPQGGDNLSGHYVPEGTAVYVSQHAAYHSARNFAEPDSFIPERWLGDERFADDKRAGFQPFSFGPRNCLGKNLAYAELRLIIVKVIWNFDIELVDKTSDWLDQKVFTLWEKTPLMVRLKPVQRIEHTPA</sequence>
<reference evidence="1 2" key="1">
    <citation type="journal article" date="2016" name="Nat. Commun.">
        <title>Ectomycorrhizal ecology is imprinted in the genome of the dominant symbiotic fungus Cenococcum geophilum.</title>
        <authorList>
            <consortium name="DOE Joint Genome Institute"/>
            <person name="Peter M."/>
            <person name="Kohler A."/>
            <person name="Ohm R.A."/>
            <person name="Kuo A."/>
            <person name="Krutzmann J."/>
            <person name="Morin E."/>
            <person name="Arend M."/>
            <person name="Barry K.W."/>
            <person name="Binder M."/>
            <person name="Choi C."/>
            <person name="Clum A."/>
            <person name="Copeland A."/>
            <person name="Grisel N."/>
            <person name="Haridas S."/>
            <person name="Kipfer T."/>
            <person name="LaButti K."/>
            <person name="Lindquist E."/>
            <person name="Lipzen A."/>
            <person name="Maire R."/>
            <person name="Meier B."/>
            <person name="Mihaltcheva S."/>
            <person name="Molinier V."/>
            <person name="Murat C."/>
            <person name="Poggeler S."/>
            <person name="Quandt C.A."/>
            <person name="Sperisen C."/>
            <person name="Tritt A."/>
            <person name="Tisserant E."/>
            <person name="Crous P.W."/>
            <person name="Henrissat B."/>
            <person name="Nehls U."/>
            <person name="Egli S."/>
            <person name="Spatafora J.W."/>
            <person name="Grigoriev I.V."/>
            <person name="Martin F.M."/>
        </authorList>
    </citation>
    <scope>NUCLEOTIDE SEQUENCE [LARGE SCALE GENOMIC DNA]</scope>
    <source>
        <strain evidence="1 2">1.58</strain>
    </source>
</reference>
<keyword evidence="2" id="KW-1185">Reference proteome</keyword>
<accession>A0ACC8EP38</accession>
<name>A0ACC8EP38_9PEZI</name>
<proteinExistence type="predicted"/>
<dbReference type="EMBL" id="KV748248">
    <property type="protein sequence ID" value="OCK88135.1"/>
    <property type="molecule type" value="Genomic_DNA"/>
</dbReference>